<reference evidence="1" key="1">
    <citation type="submission" date="2018-05" db="EMBL/GenBank/DDBJ databases">
        <authorList>
            <person name="Lanie J.A."/>
            <person name="Ng W.-L."/>
            <person name="Kazmierczak K.M."/>
            <person name="Andrzejewski T.M."/>
            <person name="Davidsen T.M."/>
            <person name="Wayne K.J."/>
            <person name="Tettelin H."/>
            <person name="Glass J.I."/>
            <person name="Rusch D."/>
            <person name="Podicherti R."/>
            <person name="Tsui H.-C.T."/>
            <person name="Winkler M.E."/>
        </authorList>
    </citation>
    <scope>NUCLEOTIDE SEQUENCE</scope>
</reference>
<name>A0A382Z0Y0_9ZZZZ</name>
<feature type="non-terminal residue" evidence="1">
    <location>
        <position position="1"/>
    </location>
</feature>
<evidence type="ECO:0008006" key="2">
    <source>
        <dbReference type="Google" id="ProtNLM"/>
    </source>
</evidence>
<dbReference type="AlphaFoldDB" id="A0A382Z0Y0"/>
<protein>
    <recommendedName>
        <fullName evidence="2">Pentapeptide repeat protein</fullName>
    </recommendedName>
</protein>
<dbReference type="EMBL" id="UINC01180106">
    <property type="protein sequence ID" value="SVD89136.1"/>
    <property type="molecule type" value="Genomic_DNA"/>
</dbReference>
<evidence type="ECO:0000313" key="1">
    <source>
        <dbReference type="EMBL" id="SVD89136.1"/>
    </source>
</evidence>
<proteinExistence type="predicted"/>
<sequence length="33" mass="3487">VDAEGFWSGGNWIAPEADLFDADLSGDFLNGAE</sequence>
<accession>A0A382Z0Y0</accession>
<gene>
    <name evidence="1" type="ORF">METZ01_LOCUS441990</name>
</gene>
<feature type="non-terminal residue" evidence="1">
    <location>
        <position position="33"/>
    </location>
</feature>
<organism evidence="1">
    <name type="scientific">marine metagenome</name>
    <dbReference type="NCBI Taxonomy" id="408172"/>
    <lineage>
        <taxon>unclassified sequences</taxon>
        <taxon>metagenomes</taxon>
        <taxon>ecological metagenomes</taxon>
    </lineage>
</organism>